<evidence type="ECO:0000313" key="2">
    <source>
        <dbReference type="EMBL" id="RXJ04408.1"/>
    </source>
</evidence>
<name>A0A4Q0VZE8_9BACI</name>
<dbReference type="EMBL" id="QOUX01000001">
    <property type="protein sequence ID" value="RXJ04408.1"/>
    <property type="molecule type" value="Genomic_DNA"/>
</dbReference>
<evidence type="ECO:0000256" key="1">
    <source>
        <dbReference type="SAM" id="MobiDB-lite"/>
    </source>
</evidence>
<organism evidence="2 3">
    <name type="scientific">Anaerobacillus alkaliphilus</name>
    <dbReference type="NCBI Taxonomy" id="1548597"/>
    <lineage>
        <taxon>Bacteria</taxon>
        <taxon>Bacillati</taxon>
        <taxon>Bacillota</taxon>
        <taxon>Bacilli</taxon>
        <taxon>Bacillales</taxon>
        <taxon>Bacillaceae</taxon>
        <taxon>Anaerobacillus</taxon>
    </lineage>
</organism>
<dbReference type="OrthoDB" id="2938500at2"/>
<protein>
    <recommendedName>
        <fullName evidence="4">DUF3221 domain-containing protein</fullName>
    </recommendedName>
</protein>
<proteinExistence type="predicted"/>
<reference evidence="2 3" key="1">
    <citation type="journal article" date="2019" name="Int. J. Syst. Evol. Microbiol.">
        <title>Anaerobacillus alkaliphilus sp. nov., a novel alkaliphilic and moderately halophilic bacterium.</title>
        <authorList>
            <person name="Borsodi A.K."/>
            <person name="Aszalos J.M."/>
            <person name="Bihari P."/>
            <person name="Nagy I."/>
            <person name="Schumann P."/>
            <person name="Sproer C."/>
            <person name="Kovacs A.L."/>
            <person name="Boka K."/>
            <person name="Dobosy P."/>
            <person name="Ovari M."/>
            <person name="Szili-Kovacs T."/>
            <person name="Toth E."/>
        </authorList>
    </citation>
    <scope>NUCLEOTIDE SEQUENCE [LARGE SCALE GENOMIC DNA]</scope>
    <source>
        <strain evidence="2 3">B16-10</strain>
    </source>
</reference>
<sequence length="273" mass="30391">MKYLMILILSLTLAACGQSPEQEEPRTGYEGSPDGGQSIGVPEGDAVDIIRDFVANELDELAFSGLYLAHDPHMHVVLLVQEDYYDEDLRERIVAFAESKGSDNLEFEIKPAKYSYQTLDTIMNKLNESYQQLLVTERQVLSFGIDEMENRIFMDVSTKADLNLDLLSEITGGNDEIIHIKEGIMSAVDENGLPIAEPFITGIVMEIDENGRILIDDQIYFSINDATVIRDHSGAELEVDDIKVGDQVMAWSDGMILHSLPAQGYAVAIKKLD</sequence>
<dbReference type="PROSITE" id="PS51257">
    <property type="entry name" value="PROKAR_LIPOPROTEIN"/>
    <property type="match status" value="1"/>
</dbReference>
<dbReference type="Proteomes" id="UP000290649">
    <property type="component" value="Unassembled WGS sequence"/>
</dbReference>
<evidence type="ECO:0000313" key="3">
    <source>
        <dbReference type="Proteomes" id="UP000290649"/>
    </source>
</evidence>
<dbReference type="AlphaFoldDB" id="A0A4Q0VZE8"/>
<keyword evidence="3" id="KW-1185">Reference proteome</keyword>
<accession>A0A4Q0VZE8</accession>
<evidence type="ECO:0008006" key="4">
    <source>
        <dbReference type="Google" id="ProtNLM"/>
    </source>
</evidence>
<feature type="region of interest" description="Disordered" evidence="1">
    <location>
        <begin position="19"/>
        <end position="41"/>
    </location>
</feature>
<gene>
    <name evidence="2" type="ORF">DS745_03210</name>
</gene>
<comment type="caution">
    <text evidence="2">The sequence shown here is derived from an EMBL/GenBank/DDBJ whole genome shotgun (WGS) entry which is preliminary data.</text>
</comment>
<dbReference type="RefSeq" id="WP_129076752.1">
    <property type="nucleotide sequence ID" value="NZ_QOUX01000001.1"/>
</dbReference>